<evidence type="ECO:0000313" key="4">
    <source>
        <dbReference type="EMBL" id="CAG8555942.1"/>
    </source>
</evidence>
<feature type="region of interest" description="Disordered" evidence="1">
    <location>
        <begin position="608"/>
        <end position="641"/>
    </location>
</feature>
<evidence type="ECO:0000313" key="5">
    <source>
        <dbReference type="Proteomes" id="UP000789342"/>
    </source>
</evidence>
<accession>A0A9N9B757</accession>
<keyword evidence="2" id="KW-1133">Transmembrane helix</keyword>
<sequence>MEGLEFKLHPKYGLSMHATRDFEKGEVLFTEKPLLVAQTLTSKCDKAFTSTHDIDLKVFSIFKRFFDSSTEIQDTMLTNFYLPPTKQALDKVWSIIGTPCVDKVINVCKEHVQAWSNIDEEVFRKVYLVFTLNSNPVDSDGSPAIFMTSSKMNHSCDANTFYQSIGGSRAVYTATKNILKGDQVTTNYLEKDTILPTSERRKLLQRTKLLLCDCPRCMECIDISRGLPCPNCSMIDYSFGGNTIGGYIYWNPKSCNWSCDTCHSKFDNDSPRLHGLLVREHDLKQAVISLTEKLTNLQLVNRCQLLELYNACKSQLGIRHWTYILVLKMLILFDITQLSSGKSNLKSTLVQNLDYVLDWYEKGGFDAPRHLCMLILRVVNALICAEDYSNALHFLERVFREFPYARIFRQEYKEAVEMMKKCRSVLNGEVATTYTGEGKQMLGHDNFIVFVRILFADHDIDFLAKEVDLQVPLDSKQNFPNKPSLDHISSNPLIFLPHRHHLFPLSNPFTPRLNPPRNTHPYFPLPCELLLNSKHQLSQLQAILLASACARQQVGCSNSKINNIVDTLEVSTHQAMNSMVDSNGGEQPSTNIEITVTTAIPLEESVPGEFKENEASELPEIQNESEGRTTKDDNSYNILDGEKDQTNMKTEESELLSTSSLFDEHPLTKFDPFSRARPFLQLDDMYPAQPRILPMANCFFGPLFTVFASLLMLTAGIEYLVGIIRRKKVSSLHKSGSHPYIADSRNIKRFDECKADGHEEKKYDEYLEKDV</sequence>
<feature type="compositionally biased region" description="Basic and acidic residues" evidence="1">
    <location>
        <begin position="625"/>
        <end position="641"/>
    </location>
</feature>
<keyword evidence="2" id="KW-0812">Transmembrane</keyword>
<dbReference type="AlphaFoldDB" id="A0A9N9B757"/>
<dbReference type="Proteomes" id="UP000789342">
    <property type="component" value="Unassembled WGS sequence"/>
</dbReference>
<comment type="caution">
    <text evidence="4">The sequence shown here is derived from an EMBL/GenBank/DDBJ whole genome shotgun (WGS) entry which is preliminary data.</text>
</comment>
<feature type="domain" description="SET" evidence="3">
    <location>
        <begin position="2"/>
        <end position="189"/>
    </location>
</feature>
<protein>
    <submittedName>
        <fullName evidence="4">5595_t:CDS:1</fullName>
    </submittedName>
</protein>
<feature type="transmembrane region" description="Helical" evidence="2">
    <location>
        <begin position="699"/>
        <end position="721"/>
    </location>
</feature>
<dbReference type="PANTHER" id="PTHR46455:SF5">
    <property type="entry name" value="SET AND MYND DOMAIN CONTAINING, ARTHROPOD-SPECIFIC, MEMBER 4, ISOFORM A"/>
    <property type="match status" value="1"/>
</dbReference>
<reference evidence="4" key="1">
    <citation type="submission" date="2021-06" db="EMBL/GenBank/DDBJ databases">
        <authorList>
            <person name="Kallberg Y."/>
            <person name="Tangrot J."/>
            <person name="Rosling A."/>
        </authorList>
    </citation>
    <scope>NUCLEOTIDE SEQUENCE</scope>
    <source>
        <strain evidence="4">CL551</strain>
    </source>
</reference>
<organism evidence="4 5">
    <name type="scientific">Acaulospora morrowiae</name>
    <dbReference type="NCBI Taxonomy" id="94023"/>
    <lineage>
        <taxon>Eukaryota</taxon>
        <taxon>Fungi</taxon>
        <taxon>Fungi incertae sedis</taxon>
        <taxon>Mucoromycota</taxon>
        <taxon>Glomeromycotina</taxon>
        <taxon>Glomeromycetes</taxon>
        <taxon>Diversisporales</taxon>
        <taxon>Acaulosporaceae</taxon>
        <taxon>Acaulospora</taxon>
    </lineage>
</organism>
<dbReference type="PROSITE" id="PS50280">
    <property type="entry name" value="SET"/>
    <property type="match status" value="1"/>
</dbReference>
<dbReference type="Pfam" id="PF00856">
    <property type="entry name" value="SET"/>
    <property type="match status" value="1"/>
</dbReference>
<dbReference type="CDD" id="cd20071">
    <property type="entry name" value="SET_SMYD"/>
    <property type="match status" value="1"/>
</dbReference>
<name>A0A9N9B757_9GLOM</name>
<evidence type="ECO:0000256" key="2">
    <source>
        <dbReference type="SAM" id="Phobius"/>
    </source>
</evidence>
<dbReference type="InterPro" id="IPR053010">
    <property type="entry name" value="SET_SmydA-8"/>
</dbReference>
<evidence type="ECO:0000256" key="1">
    <source>
        <dbReference type="SAM" id="MobiDB-lite"/>
    </source>
</evidence>
<dbReference type="SUPFAM" id="SSF82199">
    <property type="entry name" value="SET domain"/>
    <property type="match status" value="1"/>
</dbReference>
<keyword evidence="2" id="KW-0472">Membrane</keyword>
<dbReference type="InterPro" id="IPR046341">
    <property type="entry name" value="SET_dom_sf"/>
</dbReference>
<keyword evidence="5" id="KW-1185">Reference proteome</keyword>
<dbReference type="EMBL" id="CAJVPV010003621">
    <property type="protein sequence ID" value="CAG8555942.1"/>
    <property type="molecule type" value="Genomic_DNA"/>
</dbReference>
<gene>
    <name evidence="4" type="ORF">AMORRO_LOCUS5790</name>
</gene>
<dbReference type="Gene3D" id="2.170.270.10">
    <property type="entry name" value="SET domain"/>
    <property type="match status" value="1"/>
</dbReference>
<dbReference type="OrthoDB" id="1028014at2759"/>
<proteinExistence type="predicted"/>
<dbReference type="PANTHER" id="PTHR46455">
    <property type="entry name" value="SET AND MYND DOMAIN CONTAINING, ARTHROPOD-SPECIFIC, MEMBER 4, ISOFORM A"/>
    <property type="match status" value="1"/>
</dbReference>
<evidence type="ECO:0000259" key="3">
    <source>
        <dbReference type="PROSITE" id="PS50280"/>
    </source>
</evidence>
<dbReference type="InterPro" id="IPR001214">
    <property type="entry name" value="SET_dom"/>
</dbReference>